<keyword evidence="2 5" id="KW-0812">Transmembrane</keyword>
<evidence type="ECO:0000256" key="3">
    <source>
        <dbReference type="ARBA" id="ARBA00022989"/>
    </source>
</evidence>
<reference evidence="7 8" key="1">
    <citation type="journal article" date="2021" name="Int. J. Syst. Evol. Microbiol.">
        <title>Novosphingobium decolorationis sp. nov., an aniline blue-decolourizing bacterium isolated from East Pacific sediment.</title>
        <authorList>
            <person name="Chen X."/>
            <person name="Dong B."/>
            <person name="Chen T."/>
            <person name="Ren N."/>
            <person name="Wang J."/>
            <person name="Xu Y."/>
            <person name="Yang J."/>
            <person name="Zhu S."/>
            <person name="Chen J."/>
        </authorList>
    </citation>
    <scope>NUCLEOTIDE SEQUENCE [LARGE SCALE GENOMIC DNA]</scope>
    <source>
        <strain evidence="7 8">502str22</strain>
    </source>
</reference>
<evidence type="ECO:0000313" key="8">
    <source>
        <dbReference type="Proteomes" id="UP000677126"/>
    </source>
</evidence>
<dbReference type="InterPro" id="IPR010920">
    <property type="entry name" value="LSM_dom_sf"/>
</dbReference>
<evidence type="ECO:0000256" key="4">
    <source>
        <dbReference type="ARBA" id="ARBA00023136"/>
    </source>
</evidence>
<evidence type="ECO:0000259" key="6">
    <source>
        <dbReference type="Pfam" id="PF00924"/>
    </source>
</evidence>
<keyword evidence="4 5" id="KW-0472">Membrane</keyword>
<evidence type="ECO:0000256" key="5">
    <source>
        <dbReference type="SAM" id="Phobius"/>
    </source>
</evidence>
<proteinExistence type="predicted"/>
<accession>A0ABX8E3X6</accession>
<feature type="transmembrane region" description="Helical" evidence="5">
    <location>
        <begin position="168"/>
        <end position="192"/>
    </location>
</feature>
<dbReference type="Pfam" id="PF00924">
    <property type="entry name" value="MS_channel_2nd"/>
    <property type="match status" value="1"/>
</dbReference>
<dbReference type="Gene3D" id="2.30.30.60">
    <property type="match status" value="1"/>
</dbReference>
<evidence type="ECO:0000256" key="2">
    <source>
        <dbReference type="ARBA" id="ARBA00022692"/>
    </source>
</evidence>
<feature type="transmembrane region" description="Helical" evidence="5">
    <location>
        <begin position="20"/>
        <end position="42"/>
    </location>
</feature>
<comment type="subcellular location">
    <subcellularLocation>
        <location evidence="1">Membrane</location>
    </subcellularLocation>
</comment>
<evidence type="ECO:0000256" key="1">
    <source>
        <dbReference type="ARBA" id="ARBA00004370"/>
    </source>
</evidence>
<name>A0ABX8E3X6_9SPHN</name>
<feature type="domain" description="Mechanosensitive ion channel MscS" evidence="6">
    <location>
        <begin position="186"/>
        <end position="255"/>
    </location>
</feature>
<sequence length="434" mass="47625">MSVVDRWGIAVAELGVFDEAWVEALLALIGLFLIAGAANWLTKRLTVHPVERLIARTPLRNEAGDVKALVRHLSNVVPAVIVLQGIAMIDHLPGELVTVVQAIARAFIVLTLARALGDLLELGNDAYELKPEAASRPIKGYIQIGKIGVFAAAALLIVAILIGQSPVILLSGLGAAAAVLMLVFRDTILSLVASVQLRSNDMVRVGDWIEMPQLNADGDVIDIALHTIKVQNFDKTVTSVPTAKLITESFRNWRHMREWGGRRIKRALLLDQTTASFLSPAQWEALREFTILRPYMAAKDEELRIWNAQHAPDEAAEGEAAVNRRLPTNLGTFRAYVEAYLNAHPKVAERGTLLVRQLDPTEKGLPLEIYCFTTTTAWEEYEAIQGDIFDHLIAILPRFGLRLFQYPGGADLAAALGGREPRASFAGADFLSQR</sequence>
<keyword evidence="3 5" id="KW-1133">Transmembrane helix</keyword>
<gene>
    <name evidence="7" type="ORF">HT578_08315</name>
</gene>
<protein>
    <submittedName>
        <fullName evidence="7">Mechanosensitive ion channel family protein</fullName>
    </submittedName>
</protein>
<dbReference type="EMBL" id="CP054856">
    <property type="protein sequence ID" value="QVM83699.1"/>
    <property type="molecule type" value="Genomic_DNA"/>
</dbReference>
<organism evidence="7 8">
    <name type="scientific">Novosphingobium decolorationis</name>
    <dbReference type="NCBI Taxonomy" id="2698673"/>
    <lineage>
        <taxon>Bacteria</taxon>
        <taxon>Pseudomonadati</taxon>
        <taxon>Pseudomonadota</taxon>
        <taxon>Alphaproteobacteria</taxon>
        <taxon>Sphingomonadales</taxon>
        <taxon>Sphingomonadaceae</taxon>
        <taxon>Novosphingobium</taxon>
    </lineage>
</organism>
<dbReference type="InterPro" id="IPR030192">
    <property type="entry name" value="YbdG"/>
</dbReference>
<feature type="transmembrane region" description="Helical" evidence="5">
    <location>
        <begin position="144"/>
        <end position="162"/>
    </location>
</feature>
<dbReference type="RefSeq" id="WP_213503632.1">
    <property type="nucleotide sequence ID" value="NZ_CP054856.1"/>
</dbReference>
<dbReference type="InterPro" id="IPR023408">
    <property type="entry name" value="MscS_beta-dom_sf"/>
</dbReference>
<dbReference type="SUPFAM" id="SSF50182">
    <property type="entry name" value="Sm-like ribonucleoproteins"/>
    <property type="match status" value="1"/>
</dbReference>
<dbReference type="InterPro" id="IPR006685">
    <property type="entry name" value="MscS_channel_2nd"/>
</dbReference>
<dbReference type="PANTHER" id="PTHR30414:SF0">
    <property type="entry name" value="MINICONDUCTANCE MECHANOSENSITIVE CHANNEL YBDG"/>
    <property type="match status" value="1"/>
</dbReference>
<dbReference type="PANTHER" id="PTHR30414">
    <property type="entry name" value="MINICONDUCTANCE MECHANOSENSITIVE CHANNEL YBDG"/>
    <property type="match status" value="1"/>
</dbReference>
<keyword evidence="8" id="KW-1185">Reference proteome</keyword>
<evidence type="ECO:0000313" key="7">
    <source>
        <dbReference type="EMBL" id="QVM83699.1"/>
    </source>
</evidence>
<dbReference type="Proteomes" id="UP000677126">
    <property type="component" value="Chromosome"/>
</dbReference>